<evidence type="ECO:0000256" key="1">
    <source>
        <dbReference type="ARBA" id="ARBA00023015"/>
    </source>
</evidence>
<dbReference type="Pfam" id="PF08220">
    <property type="entry name" value="HTH_DeoR"/>
    <property type="match status" value="1"/>
</dbReference>
<keyword evidence="1" id="KW-0805">Transcription regulation</keyword>
<keyword evidence="2" id="KW-0238">DNA-binding</keyword>
<evidence type="ECO:0000256" key="2">
    <source>
        <dbReference type="ARBA" id="ARBA00023125"/>
    </source>
</evidence>
<name>A0A2A7S5R6_BURGA</name>
<sequence>MWQEDRHQRIRALLTALHRVSTERIMAELGVSRETVRRDLLDLETLGDLVRVRGGAIRPDAPAAAIERAPARERVERAIAKAAAAQVGAGQTLFLDADSRSLALADELVALEGLTILTNSLDVVARLRAPLTQAANANQVIMLGGAVAARTLATASAETVREIQRHRADLALLAPDGLDARHGASHVDRAQAEVARAMCEAADRVVMLADAARLGLRSRVSYCAADAIDLLVTERGAAGADALAALERRLPKVLLA</sequence>
<accession>A0A2A7S5R6</accession>
<dbReference type="Proteomes" id="UP000220629">
    <property type="component" value="Unassembled WGS sequence"/>
</dbReference>
<dbReference type="GO" id="GO:0003700">
    <property type="term" value="F:DNA-binding transcription factor activity"/>
    <property type="evidence" value="ECO:0007669"/>
    <property type="project" value="InterPro"/>
</dbReference>
<dbReference type="Gene3D" id="1.10.10.10">
    <property type="entry name" value="Winged helix-like DNA-binding domain superfamily/Winged helix DNA-binding domain"/>
    <property type="match status" value="1"/>
</dbReference>
<evidence type="ECO:0000256" key="3">
    <source>
        <dbReference type="ARBA" id="ARBA00023163"/>
    </source>
</evidence>
<dbReference type="PANTHER" id="PTHR30363:SF44">
    <property type="entry name" value="AGA OPERON TRANSCRIPTIONAL REPRESSOR-RELATED"/>
    <property type="match status" value="1"/>
</dbReference>
<dbReference type="InterPro" id="IPR036390">
    <property type="entry name" value="WH_DNA-bd_sf"/>
</dbReference>
<dbReference type="SMART" id="SM01134">
    <property type="entry name" value="DeoRC"/>
    <property type="match status" value="1"/>
</dbReference>
<feature type="domain" description="HTH deoR-type" evidence="4">
    <location>
        <begin position="3"/>
        <end position="58"/>
    </location>
</feature>
<dbReference type="PROSITE" id="PS51000">
    <property type="entry name" value="HTH_DEOR_2"/>
    <property type="match status" value="1"/>
</dbReference>
<dbReference type="Pfam" id="PF00455">
    <property type="entry name" value="DeoRC"/>
    <property type="match status" value="1"/>
</dbReference>
<protein>
    <submittedName>
        <fullName evidence="5">DeoR/GlpR transcriptional regulator</fullName>
    </submittedName>
</protein>
<comment type="caution">
    <text evidence="5">The sequence shown here is derived from an EMBL/GenBank/DDBJ whole genome shotgun (WGS) entry which is preliminary data.</text>
</comment>
<keyword evidence="3" id="KW-0804">Transcription</keyword>
<dbReference type="EMBL" id="PDDY01000004">
    <property type="protein sequence ID" value="PEH39007.1"/>
    <property type="molecule type" value="Genomic_DNA"/>
</dbReference>
<dbReference type="PROSITE" id="PS00894">
    <property type="entry name" value="HTH_DEOR_1"/>
    <property type="match status" value="1"/>
</dbReference>
<dbReference type="InterPro" id="IPR014036">
    <property type="entry name" value="DeoR-like_C"/>
</dbReference>
<dbReference type="InterPro" id="IPR018356">
    <property type="entry name" value="Tscrpt_reg_HTH_DeoR_CS"/>
</dbReference>
<dbReference type="InterPro" id="IPR036388">
    <property type="entry name" value="WH-like_DNA-bd_sf"/>
</dbReference>
<evidence type="ECO:0000313" key="5">
    <source>
        <dbReference type="EMBL" id="PEH39007.1"/>
    </source>
</evidence>
<dbReference type="InterPro" id="IPR037171">
    <property type="entry name" value="NagB/RpiA_transferase-like"/>
</dbReference>
<dbReference type="PANTHER" id="PTHR30363">
    <property type="entry name" value="HTH-TYPE TRANSCRIPTIONAL REGULATOR SRLR-RELATED"/>
    <property type="match status" value="1"/>
</dbReference>
<proteinExistence type="predicted"/>
<dbReference type="RefSeq" id="WP_096749360.1">
    <property type="nucleotide sequence ID" value="NZ_CADEPO010000011.1"/>
</dbReference>
<reference evidence="6" key="1">
    <citation type="submission" date="2017-09" db="EMBL/GenBank/DDBJ databases">
        <title>FDA dAtabase for Regulatory Grade micrObial Sequences (FDA-ARGOS): Supporting development and validation of Infectious Disease Dx tests.</title>
        <authorList>
            <person name="Minogue T."/>
            <person name="Wolcott M."/>
            <person name="Wasieloski L."/>
            <person name="Aguilar W."/>
            <person name="Moore D."/>
            <person name="Tallon L."/>
            <person name="Sadzewicz L."/>
            <person name="Ott S."/>
            <person name="Zhao X."/>
            <person name="Nagaraj S."/>
            <person name="Vavikolanu K."/>
            <person name="Aluvathingal J."/>
            <person name="Nadendla S."/>
            <person name="Sichtig H."/>
        </authorList>
    </citation>
    <scope>NUCLEOTIDE SEQUENCE [LARGE SCALE GENOMIC DNA]</scope>
    <source>
        <strain evidence="6">FDAARGOS_390</strain>
    </source>
</reference>
<dbReference type="PRINTS" id="PR00037">
    <property type="entry name" value="HTHLACR"/>
</dbReference>
<organism evidence="5 6">
    <name type="scientific">Burkholderia gladioli</name>
    <name type="common">Pseudomonas marginata</name>
    <name type="synonym">Phytomonas marginata</name>
    <dbReference type="NCBI Taxonomy" id="28095"/>
    <lineage>
        <taxon>Bacteria</taxon>
        <taxon>Pseudomonadati</taxon>
        <taxon>Pseudomonadota</taxon>
        <taxon>Betaproteobacteria</taxon>
        <taxon>Burkholderiales</taxon>
        <taxon>Burkholderiaceae</taxon>
        <taxon>Burkholderia</taxon>
    </lineage>
</organism>
<gene>
    <name evidence="5" type="ORF">CRM94_32325</name>
</gene>
<dbReference type="AlphaFoldDB" id="A0A2A7S5R6"/>
<evidence type="ECO:0000259" key="4">
    <source>
        <dbReference type="PROSITE" id="PS51000"/>
    </source>
</evidence>
<dbReference type="GO" id="GO:0003677">
    <property type="term" value="F:DNA binding"/>
    <property type="evidence" value="ECO:0007669"/>
    <property type="project" value="UniProtKB-KW"/>
</dbReference>
<dbReference type="SUPFAM" id="SSF46785">
    <property type="entry name" value="Winged helix' DNA-binding domain"/>
    <property type="match status" value="1"/>
</dbReference>
<dbReference type="InterPro" id="IPR001034">
    <property type="entry name" value="DeoR_HTH"/>
</dbReference>
<dbReference type="InterPro" id="IPR050313">
    <property type="entry name" value="Carb_Metab_HTH_regulators"/>
</dbReference>
<evidence type="ECO:0000313" key="6">
    <source>
        <dbReference type="Proteomes" id="UP000220629"/>
    </source>
</evidence>
<dbReference type="SMART" id="SM00420">
    <property type="entry name" value="HTH_DEOR"/>
    <property type="match status" value="1"/>
</dbReference>
<dbReference type="SUPFAM" id="SSF100950">
    <property type="entry name" value="NagB/RpiA/CoA transferase-like"/>
    <property type="match status" value="1"/>
</dbReference>